<feature type="compositionally biased region" description="Low complexity" evidence="1">
    <location>
        <begin position="32"/>
        <end position="45"/>
    </location>
</feature>
<name>A0AA49A5M8_9BURK</name>
<reference evidence="2 3" key="1">
    <citation type="submission" date="2020-11" db="EMBL/GenBank/DDBJ databases">
        <authorList>
            <person name="Sun Q."/>
        </authorList>
    </citation>
    <scope>NUCLEOTIDE SEQUENCE [LARGE SCALE GENOMIC DNA]</scope>
    <source>
        <strain evidence="2 3">P8398</strain>
    </source>
</reference>
<accession>A0AA49A5M8</accession>
<organism evidence="2 3">
    <name type="scientific">Massilia antarctica</name>
    <dbReference type="NCBI Taxonomy" id="2765360"/>
    <lineage>
        <taxon>Bacteria</taxon>
        <taxon>Pseudomonadati</taxon>
        <taxon>Pseudomonadota</taxon>
        <taxon>Betaproteobacteria</taxon>
        <taxon>Burkholderiales</taxon>
        <taxon>Oxalobacteraceae</taxon>
        <taxon>Telluria group</taxon>
        <taxon>Massilia</taxon>
    </lineage>
</organism>
<gene>
    <name evidence="2" type="ORF">IV454_18920</name>
</gene>
<feature type="compositionally biased region" description="Pro residues" evidence="1">
    <location>
        <begin position="22"/>
        <end position="31"/>
    </location>
</feature>
<keyword evidence="3" id="KW-1185">Reference proteome</keyword>
<evidence type="ECO:0000256" key="1">
    <source>
        <dbReference type="SAM" id="MobiDB-lite"/>
    </source>
</evidence>
<sequence length="200" mass="20335">MTIEVRTGAPATAGNDDRPPPVRRPAPPRYVPCPAAKAPPQASSAPPAPARARMRATQAARQGEPRREPCANAQADAGPRAAGCDVQAPAPERPHGNDDDAGAGAGAAGATGVGGAAGAPSEDGGVQAALLGLHEQQGIFELLLPGGQSLGVVVQATAGGVHFLLSAGGGALEQHLRQNKMELERRLQQRMRKDVRIAVL</sequence>
<feature type="compositionally biased region" description="Gly residues" evidence="1">
    <location>
        <begin position="103"/>
        <end position="117"/>
    </location>
</feature>
<dbReference type="Proteomes" id="UP000662888">
    <property type="component" value="Chromosome"/>
</dbReference>
<dbReference type="RefSeq" id="WP_206087337.1">
    <property type="nucleotide sequence ID" value="NZ_CP065053.1"/>
</dbReference>
<proteinExistence type="predicted"/>
<protein>
    <recommendedName>
        <fullName evidence="4">Flagellar hook-length control protein FliK</fullName>
    </recommendedName>
</protein>
<dbReference type="EMBL" id="CP065053">
    <property type="protein sequence ID" value="QPI47658.1"/>
    <property type="molecule type" value="Genomic_DNA"/>
</dbReference>
<evidence type="ECO:0008006" key="4">
    <source>
        <dbReference type="Google" id="ProtNLM"/>
    </source>
</evidence>
<feature type="region of interest" description="Disordered" evidence="1">
    <location>
        <begin position="1"/>
        <end position="120"/>
    </location>
</feature>
<evidence type="ECO:0000313" key="3">
    <source>
        <dbReference type="Proteomes" id="UP000662888"/>
    </source>
</evidence>
<evidence type="ECO:0000313" key="2">
    <source>
        <dbReference type="EMBL" id="QPI47658.1"/>
    </source>
</evidence>